<keyword evidence="1" id="KW-0472">Membrane</keyword>
<proteinExistence type="predicted"/>
<dbReference type="Proteomes" id="UP001372338">
    <property type="component" value="Unassembled WGS sequence"/>
</dbReference>
<evidence type="ECO:0000313" key="3">
    <source>
        <dbReference type="Proteomes" id="UP001372338"/>
    </source>
</evidence>
<sequence length="131" mass="15211">MNHDLLQIHLHLKTTYPSVLSCVWSSIFFILAAFSFSFQTCTLKVNTQCEECKVKVMMVLHNIRVVKFIKFDGEVVERSPHYYGDYGYTYVPYAIEASSYPPQLGVLNTNVSFILLHRCCCHLDRLHLLLF</sequence>
<accession>A0AAN9IH32</accession>
<feature type="transmembrane region" description="Helical" evidence="1">
    <location>
        <begin position="16"/>
        <end position="38"/>
    </location>
</feature>
<dbReference type="AlphaFoldDB" id="A0AAN9IH32"/>
<reference evidence="2 3" key="1">
    <citation type="submission" date="2024-01" db="EMBL/GenBank/DDBJ databases">
        <title>The genomes of 5 underutilized Papilionoideae crops provide insights into root nodulation and disease resistanc.</title>
        <authorList>
            <person name="Yuan L."/>
        </authorList>
    </citation>
    <scope>NUCLEOTIDE SEQUENCE [LARGE SCALE GENOMIC DNA]</scope>
    <source>
        <strain evidence="2">ZHUSHIDOU_FW_LH</strain>
        <tissue evidence="2">Leaf</tissue>
    </source>
</reference>
<comment type="caution">
    <text evidence="2">The sequence shown here is derived from an EMBL/GenBank/DDBJ whole genome shotgun (WGS) entry which is preliminary data.</text>
</comment>
<evidence type="ECO:0000256" key="1">
    <source>
        <dbReference type="SAM" id="Phobius"/>
    </source>
</evidence>
<gene>
    <name evidence="2" type="ORF">RIF29_18104</name>
</gene>
<name>A0AAN9IH32_CROPI</name>
<protein>
    <submittedName>
        <fullName evidence="2">Uncharacterized protein</fullName>
    </submittedName>
</protein>
<evidence type="ECO:0000313" key="2">
    <source>
        <dbReference type="EMBL" id="KAK7276955.1"/>
    </source>
</evidence>
<keyword evidence="3" id="KW-1185">Reference proteome</keyword>
<keyword evidence="1" id="KW-0812">Transmembrane</keyword>
<dbReference type="EMBL" id="JAYWIO010000003">
    <property type="protein sequence ID" value="KAK7276955.1"/>
    <property type="molecule type" value="Genomic_DNA"/>
</dbReference>
<organism evidence="2 3">
    <name type="scientific">Crotalaria pallida</name>
    <name type="common">Smooth rattlebox</name>
    <name type="synonym">Crotalaria striata</name>
    <dbReference type="NCBI Taxonomy" id="3830"/>
    <lineage>
        <taxon>Eukaryota</taxon>
        <taxon>Viridiplantae</taxon>
        <taxon>Streptophyta</taxon>
        <taxon>Embryophyta</taxon>
        <taxon>Tracheophyta</taxon>
        <taxon>Spermatophyta</taxon>
        <taxon>Magnoliopsida</taxon>
        <taxon>eudicotyledons</taxon>
        <taxon>Gunneridae</taxon>
        <taxon>Pentapetalae</taxon>
        <taxon>rosids</taxon>
        <taxon>fabids</taxon>
        <taxon>Fabales</taxon>
        <taxon>Fabaceae</taxon>
        <taxon>Papilionoideae</taxon>
        <taxon>50 kb inversion clade</taxon>
        <taxon>genistoids sensu lato</taxon>
        <taxon>core genistoids</taxon>
        <taxon>Crotalarieae</taxon>
        <taxon>Crotalaria</taxon>
    </lineage>
</organism>
<keyword evidence="1" id="KW-1133">Transmembrane helix</keyword>